<dbReference type="InterPro" id="IPR045028">
    <property type="entry name" value="DinG/Rad3-like"/>
</dbReference>
<evidence type="ECO:0000256" key="5">
    <source>
        <dbReference type="ARBA" id="ARBA00022801"/>
    </source>
</evidence>
<evidence type="ECO:0000256" key="9">
    <source>
        <dbReference type="ARBA" id="ARBA00023014"/>
    </source>
</evidence>
<organism evidence="15 16">
    <name type="scientific">Paenibacillus gyeongsangnamensis</name>
    <dbReference type="NCBI Taxonomy" id="3388067"/>
    <lineage>
        <taxon>Bacteria</taxon>
        <taxon>Bacillati</taxon>
        <taxon>Bacillota</taxon>
        <taxon>Bacilli</taxon>
        <taxon>Bacillales</taxon>
        <taxon>Paenibacillaceae</taxon>
        <taxon>Paenibacillus</taxon>
    </lineage>
</organism>
<evidence type="ECO:0000256" key="12">
    <source>
        <dbReference type="ARBA" id="ARBA00023235"/>
    </source>
</evidence>
<dbReference type="PROSITE" id="PS51193">
    <property type="entry name" value="HELICASE_ATP_BIND_2"/>
    <property type="match status" value="1"/>
</dbReference>
<dbReference type="InterPro" id="IPR014013">
    <property type="entry name" value="Helic_SF1/SF2_ATP-bd_DinG/Rad3"/>
</dbReference>
<evidence type="ECO:0000256" key="6">
    <source>
        <dbReference type="ARBA" id="ARBA00022806"/>
    </source>
</evidence>
<evidence type="ECO:0000256" key="8">
    <source>
        <dbReference type="ARBA" id="ARBA00023004"/>
    </source>
</evidence>
<keyword evidence="9" id="KW-0411">Iron-sulfur</keyword>
<accession>A0ABT4QBR0</accession>
<dbReference type="Gene3D" id="1.10.275.40">
    <property type="match status" value="1"/>
</dbReference>
<dbReference type="Pfam" id="PF13307">
    <property type="entry name" value="Helicase_C_2"/>
    <property type="match status" value="1"/>
</dbReference>
<dbReference type="GO" id="GO:0004386">
    <property type="term" value="F:helicase activity"/>
    <property type="evidence" value="ECO:0007669"/>
    <property type="project" value="UniProtKB-KW"/>
</dbReference>
<dbReference type="Gene3D" id="1.10.30.20">
    <property type="entry name" value="Bacterial XPD DNA helicase, FeS cluster domain"/>
    <property type="match status" value="1"/>
</dbReference>
<evidence type="ECO:0000313" key="16">
    <source>
        <dbReference type="Proteomes" id="UP001527882"/>
    </source>
</evidence>
<gene>
    <name evidence="15" type="ORF">O9H85_17655</name>
</gene>
<comment type="similarity">
    <text evidence="13">Belongs to the helicase family. DinG subfamily.</text>
</comment>
<keyword evidence="7" id="KW-0067">ATP-binding</keyword>
<evidence type="ECO:0000256" key="13">
    <source>
        <dbReference type="ARBA" id="ARBA00038058"/>
    </source>
</evidence>
<evidence type="ECO:0000259" key="14">
    <source>
        <dbReference type="PROSITE" id="PS51193"/>
    </source>
</evidence>
<dbReference type="EMBL" id="JAQAGZ010000011">
    <property type="protein sequence ID" value="MCZ8514221.1"/>
    <property type="molecule type" value="Genomic_DNA"/>
</dbReference>
<dbReference type="Proteomes" id="UP001527882">
    <property type="component" value="Unassembled WGS sequence"/>
</dbReference>
<keyword evidence="6 15" id="KW-0347">Helicase</keyword>
<proteinExistence type="inferred from homology"/>
<dbReference type="InterPro" id="IPR006554">
    <property type="entry name" value="Helicase-like_DEXD_c2"/>
</dbReference>
<dbReference type="SUPFAM" id="SSF52540">
    <property type="entry name" value="P-loop containing nucleoside triphosphate hydrolases"/>
    <property type="match status" value="2"/>
</dbReference>
<evidence type="ECO:0000256" key="11">
    <source>
        <dbReference type="ARBA" id="ARBA00023204"/>
    </source>
</evidence>
<dbReference type="InterPro" id="IPR006555">
    <property type="entry name" value="ATP-dep_Helicase_C"/>
</dbReference>
<name>A0ABT4QBR0_9BACL</name>
<feature type="domain" description="Helicase ATP-binding" evidence="14">
    <location>
        <begin position="182"/>
        <end position="432"/>
    </location>
</feature>
<keyword evidence="10" id="KW-0238">DNA-binding</keyword>
<protein>
    <submittedName>
        <fullName evidence="15">ATP-dependent DNA helicase</fullName>
    </submittedName>
</protein>
<evidence type="ECO:0000313" key="15">
    <source>
        <dbReference type="EMBL" id="MCZ8514221.1"/>
    </source>
</evidence>
<keyword evidence="11" id="KW-0234">DNA repair</keyword>
<keyword evidence="12" id="KW-0413">Isomerase</keyword>
<keyword evidence="4" id="KW-0227">DNA damage</keyword>
<dbReference type="PANTHER" id="PTHR11472">
    <property type="entry name" value="DNA REPAIR DEAD HELICASE RAD3/XP-D SUBFAMILY MEMBER"/>
    <property type="match status" value="1"/>
</dbReference>
<dbReference type="PANTHER" id="PTHR11472:SF34">
    <property type="entry name" value="REGULATOR OF TELOMERE ELONGATION HELICASE 1"/>
    <property type="match status" value="1"/>
</dbReference>
<dbReference type="Pfam" id="PF06733">
    <property type="entry name" value="DEAD_2"/>
    <property type="match status" value="1"/>
</dbReference>
<keyword evidence="8" id="KW-0408">Iron</keyword>
<evidence type="ECO:0000256" key="1">
    <source>
        <dbReference type="ARBA" id="ARBA00022485"/>
    </source>
</evidence>
<sequence length="766" mass="87302">MEEAIRISVRTLVEYVYRCGSIESGFHRASTLTDGTEAHQKLQKTYKDTDQKEVYLQTEAELDGLRYIIEGRCDGLLRTNEGDVLIDEIKSTSRDLAELTEDAHPVHWAQARCYAYMAAERQGLKRIQVQLTYVRVGTDELRQFRRTETAEGLATFMMELLKAYAPFASLKRRLEEARNESIRQLPFPFDSYREGQRKLAGAVYKTITDGKSLFAKAPTGIGKTVSTIFPAVKAIGEGRLQRIFYVTAKTIARTAAEATFRLLEEKGLRLRTVAITAKEKICFKEEMRCSKEHCEYADGFYDRINAAILDLLAHETTITRQVIEPYARKHRVCPFEFALEAAYAADAVICDYNYVYDPRVSLKRLFEEQRKQTALLVDEAHNLPDRAREMYSAELRKSDFLALQREFKDVRKPLSQAARLVNDYFIGLRKRLDGEKSVTAKELPHELADLLGPFAAEAELALLSGPAEASGSLLLDTYFAAQAFLRTAKLYDERYVTYAERERGDVRLKLFCLDPSQQLRQMSKGYRAKIFFSATLSPLPYYQDVLGGSDDDYAVSVPSPFSRDQLEVRIQPLSTRFKDREATREPLAALLRKLVQERQGNYLIFFPSFEYMNSVLESIDLGTLNAEVLVQQPGMTEEERERFLAAFQESNGETLAGFTVMGGLFSEGIDLVGDRLTGVAVVGVGLPQIGPERDLIKNHFDESGKDGFDYAYVYPGMNKVLQAGGRLIRSETDRGVLMLVDDRFLQPKYRQLLPYEWRHYEVVRFR</sequence>
<keyword evidence="3" id="KW-0547">Nucleotide-binding</keyword>
<dbReference type="Gene3D" id="3.40.50.300">
    <property type="entry name" value="P-loop containing nucleotide triphosphate hydrolases"/>
    <property type="match status" value="2"/>
</dbReference>
<keyword evidence="2" id="KW-0479">Metal-binding</keyword>
<reference evidence="15 16" key="1">
    <citation type="submission" date="2022-12" db="EMBL/GenBank/DDBJ databases">
        <title>Draft genome sequence of Paenibacillus sp. dW9.</title>
        <authorList>
            <person name="Choi E.-W."/>
            <person name="Kim D.-U."/>
        </authorList>
    </citation>
    <scope>NUCLEOTIDE SEQUENCE [LARGE SCALE GENOMIC DNA]</scope>
    <source>
        <strain evidence="16">dW9</strain>
    </source>
</reference>
<keyword evidence="5" id="KW-0378">Hydrolase</keyword>
<keyword evidence="1" id="KW-0004">4Fe-4S</keyword>
<evidence type="ECO:0000256" key="7">
    <source>
        <dbReference type="ARBA" id="ARBA00022840"/>
    </source>
</evidence>
<dbReference type="InterPro" id="IPR011604">
    <property type="entry name" value="PDDEXK-like_dom_sf"/>
</dbReference>
<dbReference type="SMART" id="SM00491">
    <property type="entry name" value="HELICc2"/>
    <property type="match status" value="1"/>
</dbReference>
<evidence type="ECO:0000256" key="4">
    <source>
        <dbReference type="ARBA" id="ARBA00022763"/>
    </source>
</evidence>
<evidence type="ECO:0000256" key="10">
    <source>
        <dbReference type="ARBA" id="ARBA00023125"/>
    </source>
</evidence>
<dbReference type="InterPro" id="IPR010614">
    <property type="entry name" value="RAD3-like_helicase_DEAD"/>
</dbReference>
<dbReference type="InterPro" id="IPR027417">
    <property type="entry name" value="P-loop_NTPase"/>
</dbReference>
<dbReference type="RefSeq" id="WP_269882748.1">
    <property type="nucleotide sequence ID" value="NZ_JAQAGZ010000011.1"/>
</dbReference>
<evidence type="ECO:0000256" key="2">
    <source>
        <dbReference type="ARBA" id="ARBA00022723"/>
    </source>
</evidence>
<dbReference type="InterPro" id="IPR042493">
    <property type="entry name" value="XPD_DNA_FeS"/>
</dbReference>
<keyword evidence="16" id="KW-1185">Reference proteome</keyword>
<evidence type="ECO:0000256" key="3">
    <source>
        <dbReference type="ARBA" id="ARBA00022741"/>
    </source>
</evidence>
<comment type="caution">
    <text evidence="15">The sequence shown here is derived from an EMBL/GenBank/DDBJ whole genome shotgun (WGS) entry which is preliminary data.</text>
</comment>
<dbReference type="Gene3D" id="3.90.320.10">
    <property type="match status" value="1"/>
</dbReference>
<dbReference type="SMART" id="SM00488">
    <property type="entry name" value="DEXDc2"/>
    <property type="match status" value="1"/>
</dbReference>